<evidence type="ECO:0000313" key="1">
    <source>
        <dbReference type="EMBL" id="MCI53794.1"/>
    </source>
</evidence>
<reference evidence="1 2" key="1">
    <citation type="journal article" date="2018" name="Front. Plant Sci.">
        <title>Red Clover (Trifolium pratense) and Zigzag Clover (T. medium) - A Picture of Genomic Similarities and Differences.</title>
        <authorList>
            <person name="Dluhosova J."/>
            <person name="Istvanek J."/>
            <person name="Nedelnik J."/>
            <person name="Repkova J."/>
        </authorList>
    </citation>
    <scope>NUCLEOTIDE SEQUENCE [LARGE SCALE GENOMIC DNA]</scope>
    <source>
        <strain evidence="2">cv. 10/8</strain>
        <tissue evidence="1">Leaf</tissue>
    </source>
</reference>
<name>A0A392SZY7_9FABA</name>
<dbReference type="Proteomes" id="UP000265520">
    <property type="component" value="Unassembled WGS sequence"/>
</dbReference>
<comment type="caution">
    <text evidence="1">The sequence shown here is derived from an EMBL/GenBank/DDBJ whole genome shotgun (WGS) entry which is preliminary data.</text>
</comment>
<dbReference type="AlphaFoldDB" id="A0A392SZY7"/>
<protein>
    <recommendedName>
        <fullName evidence="3">Sulfate transporter</fullName>
    </recommendedName>
</protein>
<feature type="non-terminal residue" evidence="1">
    <location>
        <position position="1"/>
    </location>
</feature>
<proteinExistence type="predicted"/>
<keyword evidence="2" id="KW-1185">Reference proteome</keyword>
<sequence>IGVDSVKGGSDSPEDVRLGDIMVKLGARKEPVARTKVQVQEVGPNPRILSVPDAAVKEKDRRIFMWNYRAKSDDVKWAQNGIVATVINGEAVPVV</sequence>
<accession>A0A392SZY7</accession>
<organism evidence="1 2">
    <name type="scientific">Trifolium medium</name>
    <dbReference type="NCBI Taxonomy" id="97028"/>
    <lineage>
        <taxon>Eukaryota</taxon>
        <taxon>Viridiplantae</taxon>
        <taxon>Streptophyta</taxon>
        <taxon>Embryophyta</taxon>
        <taxon>Tracheophyta</taxon>
        <taxon>Spermatophyta</taxon>
        <taxon>Magnoliopsida</taxon>
        <taxon>eudicotyledons</taxon>
        <taxon>Gunneridae</taxon>
        <taxon>Pentapetalae</taxon>
        <taxon>rosids</taxon>
        <taxon>fabids</taxon>
        <taxon>Fabales</taxon>
        <taxon>Fabaceae</taxon>
        <taxon>Papilionoideae</taxon>
        <taxon>50 kb inversion clade</taxon>
        <taxon>NPAAA clade</taxon>
        <taxon>Hologalegina</taxon>
        <taxon>IRL clade</taxon>
        <taxon>Trifolieae</taxon>
        <taxon>Trifolium</taxon>
    </lineage>
</organism>
<feature type="non-terminal residue" evidence="1">
    <location>
        <position position="95"/>
    </location>
</feature>
<evidence type="ECO:0000313" key="2">
    <source>
        <dbReference type="Proteomes" id="UP000265520"/>
    </source>
</evidence>
<evidence type="ECO:0008006" key="3">
    <source>
        <dbReference type="Google" id="ProtNLM"/>
    </source>
</evidence>
<dbReference type="EMBL" id="LXQA010468985">
    <property type="protein sequence ID" value="MCI53794.1"/>
    <property type="molecule type" value="Genomic_DNA"/>
</dbReference>